<dbReference type="InterPro" id="IPR018207">
    <property type="entry name" value="Haem_oxygenase_CS"/>
</dbReference>
<comment type="similarity">
    <text evidence="1">Belongs to the heme oxygenase family.</text>
</comment>
<sequence>MTSTTLRSLASDLRTSTTEAHSDAENAGFMGALVGGTLPVAALADYTAQLQRVYTALEKAVRTVAARDSRLTSLADPRLERHAAIAADMTAMAGVNWRSELPEGAATRAYVAHLEELAAAGDAARLVAHHYVRYLGDMSGGQIIARKMHQAYGLGAEATTFYDFSAVGKIKPYRDGYRERLDRLDLDDREYRAAVKEASLAFALNHAVFAELGERHLVHSARA</sequence>
<dbReference type="PANTHER" id="PTHR10720:SF0">
    <property type="entry name" value="HEME OXYGENASE"/>
    <property type="match status" value="1"/>
</dbReference>
<dbReference type="GO" id="GO:0004392">
    <property type="term" value="F:heme oxygenase (decyclizing) activity"/>
    <property type="evidence" value="ECO:0007669"/>
    <property type="project" value="UniProtKB-EC"/>
</dbReference>
<keyword evidence="6 9" id="KW-0408">Iron</keyword>
<proteinExistence type="inferred from homology"/>
<dbReference type="AlphaFoldDB" id="A0A1L7CUT9"/>
<feature type="binding site" description="axial binding residue" evidence="9">
    <location>
        <position position="21"/>
    </location>
    <ligand>
        <name>heme b</name>
        <dbReference type="ChEBI" id="CHEBI:60344"/>
    </ligand>
    <ligandPart>
        <name>Fe</name>
        <dbReference type="ChEBI" id="CHEBI:18248"/>
    </ligandPart>
</feature>
<dbReference type="GO" id="GO:0006788">
    <property type="term" value="P:heme oxidation"/>
    <property type="evidence" value="ECO:0007669"/>
    <property type="project" value="InterPro"/>
</dbReference>
<dbReference type="GO" id="GO:0006979">
    <property type="term" value="P:response to oxidative stress"/>
    <property type="evidence" value="ECO:0007669"/>
    <property type="project" value="TreeGrafter"/>
</dbReference>
<dbReference type="STRING" id="1437875.CFRA_10790"/>
<dbReference type="GO" id="GO:0042167">
    <property type="term" value="P:heme catabolic process"/>
    <property type="evidence" value="ECO:0007669"/>
    <property type="project" value="TreeGrafter"/>
</dbReference>
<reference evidence="11 12" key="1">
    <citation type="submission" date="2014-08" db="EMBL/GenBank/DDBJ databases">
        <title>Complete genome sequence of Corynebacterium frankenforstense ST18(T) (=DSM 45800(T)), isolated from raw cow milk.</title>
        <authorList>
            <person name="Ruckert C."/>
            <person name="Albersmeier A."/>
            <person name="Winkler A."/>
            <person name="Lipski A."/>
            <person name="Kalinowski J."/>
        </authorList>
    </citation>
    <scope>NUCLEOTIDE SEQUENCE [LARGE SCALE GENOMIC DNA]</scope>
    <source>
        <strain evidence="11 12">ST18</strain>
    </source>
</reference>
<dbReference type="RefSeq" id="WP_075664630.1">
    <property type="nucleotide sequence ID" value="NZ_CP009247.1"/>
</dbReference>
<evidence type="ECO:0000313" key="12">
    <source>
        <dbReference type="Proteomes" id="UP000185434"/>
    </source>
</evidence>
<feature type="region of interest" description="Disordered" evidence="10">
    <location>
        <begin position="1"/>
        <end position="21"/>
    </location>
</feature>
<evidence type="ECO:0000256" key="5">
    <source>
        <dbReference type="ARBA" id="ARBA00023002"/>
    </source>
</evidence>
<feature type="binding site" evidence="8">
    <location>
        <position position="14"/>
    </location>
    <ligand>
        <name>heme b</name>
        <dbReference type="ChEBI" id="CHEBI:60344"/>
    </ligand>
</feature>
<dbReference type="Gene3D" id="1.20.910.10">
    <property type="entry name" value="Heme oxygenase-like"/>
    <property type="match status" value="1"/>
</dbReference>
<evidence type="ECO:0000256" key="8">
    <source>
        <dbReference type="PIRSR" id="PIRSR000343-1"/>
    </source>
</evidence>
<protein>
    <recommendedName>
        <fullName evidence="2">heme oxygenase (biliverdin-producing)</fullName>
        <ecNumber evidence="2">1.14.14.18</ecNumber>
    </recommendedName>
</protein>
<accession>A0A1L7CUT9</accession>
<name>A0A1L7CUT9_9CORY</name>
<keyword evidence="4 9" id="KW-0479">Metal-binding</keyword>
<evidence type="ECO:0000256" key="6">
    <source>
        <dbReference type="ARBA" id="ARBA00023004"/>
    </source>
</evidence>
<dbReference type="PRINTS" id="PR00088">
    <property type="entry name" value="HAEMOXYGNASE"/>
</dbReference>
<dbReference type="SUPFAM" id="SSF48613">
    <property type="entry name" value="Heme oxygenase-like"/>
    <property type="match status" value="1"/>
</dbReference>
<dbReference type="EMBL" id="CP009247">
    <property type="protein sequence ID" value="APT89635.1"/>
    <property type="molecule type" value="Genomic_DNA"/>
</dbReference>
<comment type="catalytic activity">
    <reaction evidence="7">
        <text>heme b + 3 reduced [NADPH--hemoprotein reductase] + 3 O2 = biliverdin IXalpha + CO + Fe(2+) + 3 oxidized [NADPH--hemoprotein reductase] + 3 H2O + H(+)</text>
        <dbReference type="Rhea" id="RHEA:21764"/>
        <dbReference type="Rhea" id="RHEA-COMP:11964"/>
        <dbReference type="Rhea" id="RHEA-COMP:11965"/>
        <dbReference type="ChEBI" id="CHEBI:15377"/>
        <dbReference type="ChEBI" id="CHEBI:15378"/>
        <dbReference type="ChEBI" id="CHEBI:15379"/>
        <dbReference type="ChEBI" id="CHEBI:17245"/>
        <dbReference type="ChEBI" id="CHEBI:29033"/>
        <dbReference type="ChEBI" id="CHEBI:57618"/>
        <dbReference type="ChEBI" id="CHEBI:57991"/>
        <dbReference type="ChEBI" id="CHEBI:58210"/>
        <dbReference type="ChEBI" id="CHEBI:60344"/>
        <dbReference type="EC" id="1.14.14.18"/>
    </reaction>
</comment>
<organism evidence="11 12">
    <name type="scientific">Corynebacterium frankenforstense DSM 45800</name>
    <dbReference type="NCBI Taxonomy" id="1437875"/>
    <lineage>
        <taxon>Bacteria</taxon>
        <taxon>Bacillati</taxon>
        <taxon>Actinomycetota</taxon>
        <taxon>Actinomycetes</taxon>
        <taxon>Mycobacteriales</taxon>
        <taxon>Corynebacteriaceae</taxon>
        <taxon>Corynebacterium</taxon>
    </lineage>
</organism>
<dbReference type="InterPro" id="IPR016053">
    <property type="entry name" value="Haem_Oase-like"/>
</dbReference>
<dbReference type="PANTHER" id="PTHR10720">
    <property type="entry name" value="HEME OXYGENASE"/>
    <property type="match status" value="1"/>
</dbReference>
<gene>
    <name evidence="11" type="ORF">CFRA_10790</name>
</gene>
<dbReference type="Pfam" id="PF01126">
    <property type="entry name" value="Heme_oxygenase"/>
    <property type="match status" value="1"/>
</dbReference>
<dbReference type="PROSITE" id="PS00593">
    <property type="entry name" value="HEME_OXYGENASE"/>
    <property type="match status" value="1"/>
</dbReference>
<evidence type="ECO:0000256" key="3">
    <source>
        <dbReference type="ARBA" id="ARBA00022617"/>
    </source>
</evidence>
<dbReference type="PIRSF" id="PIRSF000343">
    <property type="entry name" value="Haem_Oase"/>
    <property type="match status" value="1"/>
</dbReference>
<dbReference type="EC" id="1.14.14.18" evidence="2"/>
<feature type="binding site" evidence="8">
    <location>
        <position position="178"/>
    </location>
    <ligand>
        <name>heme b</name>
        <dbReference type="ChEBI" id="CHEBI:60344"/>
    </ligand>
</feature>
<dbReference type="InterPro" id="IPR016084">
    <property type="entry name" value="Haem_Oase-like_multi-hlx"/>
</dbReference>
<dbReference type="Proteomes" id="UP000185434">
    <property type="component" value="Chromosome"/>
</dbReference>
<keyword evidence="5" id="KW-0560">Oxidoreductase</keyword>
<keyword evidence="3 8" id="KW-0349">Heme</keyword>
<feature type="binding site" evidence="8">
    <location>
        <position position="131"/>
    </location>
    <ligand>
        <name>heme b</name>
        <dbReference type="ChEBI" id="CHEBI:60344"/>
    </ligand>
</feature>
<evidence type="ECO:0000256" key="9">
    <source>
        <dbReference type="PIRSR" id="PIRSR000343-2"/>
    </source>
</evidence>
<evidence type="ECO:0000256" key="10">
    <source>
        <dbReference type="SAM" id="MobiDB-lite"/>
    </source>
</evidence>
<feature type="compositionally biased region" description="Polar residues" evidence="10">
    <location>
        <begin position="1"/>
        <end position="19"/>
    </location>
</feature>
<dbReference type="GO" id="GO:0020037">
    <property type="term" value="F:heme binding"/>
    <property type="evidence" value="ECO:0007669"/>
    <property type="project" value="TreeGrafter"/>
</dbReference>
<dbReference type="InterPro" id="IPR002051">
    <property type="entry name" value="Haem_Oase"/>
</dbReference>
<evidence type="ECO:0000256" key="7">
    <source>
        <dbReference type="ARBA" id="ARBA00048328"/>
    </source>
</evidence>
<dbReference type="GO" id="GO:0046872">
    <property type="term" value="F:metal ion binding"/>
    <property type="evidence" value="ECO:0007669"/>
    <property type="project" value="UniProtKB-KW"/>
</dbReference>
<evidence type="ECO:0000313" key="11">
    <source>
        <dbReference type="EMBL" id="APT89635.1"/>
    </source>
</evidence>
<dbReference type="KEGG" id="cfk:CFRA_10790"/>
<dbReference type="CDD" id="cd19165">
    <property type="entry name" value="HemeO"/>
    <property type="match status" value="1"/>
</dbReference>
<dbReference type="OrthoDB" id="5493802at2"/>
<evidence type="ECO:0000256" key="1">
    <source>
        <dbReference type="ARBA" id="ARBA00006134"/>
    </source>
</evidence>
<evidence type="ECO:0000256" key="4">
    <source>
        <dbReference type="ARBA" id="ARBA00022723"/>
    </source>
</evidence>
<evidence type="ECO:0000256" key="2">
    <source>
        <dbReference type="ARBA" id="ARBA00012360"/>
    </source>
</evidence>
<keyword evidence="12" id="KW-1185">Reference proteome</keyword>